<comment type="caution">
    <text evidence="2">The sequence shown here is derived from an EMBL/GenBank/DDBJ whole genome shotgun (WGS) entry which is preliminary data.</text>
</comment>
<dbReference type="Proteomes" id="UP000253529">
    <property type="component" value="Unassembled WGS sequence"/>
</dbReference>
<feature type="compositionally biased region" description="Basic and acidic residues" evidence="1">
    <location>
        <begin position="165"/>
        <end position="183"/>
    </location>
</feature>
<dbReference type="EMBL" id="QNRK01000042">
    <property type="protein sequence ID" value="RBP03820.1"/>
    <property type="molecule type" value="Genomic_DNA"/>
</dbReference>
<keyword evidence="3" id="KW-1185">Reference proteome</keyword>
<feature type="compositionally biased region" description="Basic residues" evidence="1">
    <location>
        <begin position="7"/>
        <end position="23"/>
    </location>
</feature>
<organism evidence="2 3">
    <name type="scientific">Roseiarcus fermentans</name>
    <dbReference type="NCBI Taxonomy" id="1473586"/>
    <lineage>
        <taxon>Bacteria</taxon>
        <taxon>Pseudomonadati</taxon>
        <taxon>Pseudomonadota</taxon>
        <taxon>Alphaproteobacteria</taxon>
        <taxon>Hyphomicrobiales</taxon>
        <taxon>Roseiarcaceae</taxon>
        <taxon>Roseiarcus</taxon>
    </lineage>
</organism>
<evidence type="ECO:0000313" key="3">
    <source>
        <dbReference type="Proteomes" id="UP000253529"/>
    </source>
</evidence>
<reference evidence="2 3" key="1">
    <citation type="submission" date="2018-06" db="EMBL/GenBank/DDBJ databases">
        <title>Genomic Encyclopedia of Type Strains, Phase IV (KMG-IV): sequencing the most valuable type-strain genomes for metagenomic binning, comparative biology and taxonomic classification.</title>
        <authorList>
            <person name="Goeker M."/>
        </authorList>
    </citation>
    <scope>NUCLEOTIDE SEQUENCE [LARGE SCALE GENOMIC DNA]</scope>
    <source>
        <strain evidence="2 3">DSM 24875</strain>
    </source>
</reference>
<evidence type="ECO:0000313" key="2">
    <source>
        <dbReference type="EMBL" id="RBP03820.1"/>
    </source>
</evidence>
<accession>A0A366EQ53</accession>
<dbReference type="AlphaFoldDB" id="A0A366EQ53"/>
<evidence type="ECO:0000256" key="1">
    <source>
        <dbReference type="SAM" id="MobiDB-lite"/>
    </source>
</evidence>
<dbReference type="RefSeq" id="WP_113892611.1">
    <property type="nucleotide sequence ID" value="NZ_QNRK01000042.1"/>
</dbReference>
<proteinExistence type="predicted"/>
<feature type="region of interest" description="Disordered" evidence="1">
    <location>
        <begin position="163"/>
        <end position="204"/>
    </location>
</feature>
<name>A0A366EQ53_9HYPH</name>
<dbReference type="OrthoDB" id="8453986at2"/>
<gene>
    <name evidence="2" type="ORF">DFR50_14268</name>
</gene>
<feature type="region of interest" description="Disordered" evidence="1">
    <location>
        <begin position="1"/>
        <end position="25"/>
    </location>
</feature>
<protein>
    <submittedName>
        <fullName evidence="2">Uncharacterized protein</fullName>
    </submittedName>
</protein>
<sequence length="204" mass="21013">MAEPQTKSRRGGARPGAGRKPKGYVKPSALSALGLTAALAAPPPDEIDSVAQAHARDVLASLVNVLVHGKSEVAKIAAAKEILDRGYGKPTVEIGGDAAMLPFMLAPPSAEPSVQAEIRVAARKHATLAVDTLRKIAIDGSSEAAITAAARALLDRGLGTVGKARMPEEQRDRPLGKKEEAARAAEIAASGPFATPLAPARRLS</sequence>